<accession>A0A972K0G4</accession>
<feature type="transmembrane region" description="Helical" evidence="2">
    <location>
        <begin position="239"/>
        <end position="269"/>
    </location>
</feature>
<reference evidence="3" key="1">
    <citation type="submission" date="2019-10" db="EMBL/GenBank/DDBJ databases">
        <title>Description of Paenibacillus glebae sp. nov.</title>
        <authorList>
            <person name="Carlier A."/>
            <person name="Qi S."/>
        </authorList>
    </citation>
    <scope>NUCLEOTIDE SEQUENCE</scope>
    <source>
        <strain evidence="3">LMG 31456</strain>
    </source>
</reference>
<proteinExistence type="predicted"/>
<organism evidence="3 4">
    <name type="scientific">Paenibacillus foliorum</name>
    <dbReference type="NCBI Taxonomy" id="2654974"/>
    <lineage>
        <taxon>Bacteria</taxon>
        <taxon>Bacillati</taxon>
        <taxon>Bacillota</taxon>
        <taxon>Bacilli</taxon>
        <taxon>Bacillales</taxon>
        <taxon>Paenibacillaceae</taxon>
        <taxon>Paenibacillus</taxon>
    </lineage>
</organism>
<feature type="region of interest" description="Disordered" evidence="1">
    <location>
        <begin position="528"/>
        <end position="551"/>
    </location>
</feature>
<keyword evidence="2" id="KW-0812">Transmembrane</keyword>
<feature type="compositionally biased region" description="Low complexity" evidence="1">
    <location>
        <begin position="530"/>
        <end position="550"/>
    </location>
</feature>
<sequence>MIDTIKSYLVSLGFSVDKASYQSATKAMDGVEQGVAKFAGSAVTKFALAGAAVTTFVATASIGIAKFIGDLAQADLETEKLARQLWMSKDAAAAYNNTLKAMGVTLQDLYLSPELMRNFKELNQEAKDLRPPAEFAEQMKLVRSVQFEFTRLKLEATYALQWVGYYFVKYMEGPIKQIKQTLSEINGIIVKTMPSWTKVIAQVMSWFARMGITTFKVLKDIIRIFNDVGSAIPRNLKMIGAAIAALGLIIQTGPFGIITSTLLALILLLDDFYTYLDGGESAFGPFWKKLEEFYNKLKGDGVFDGIQKGWKESLKVISEGIEAAGTEINGFYKDIEDKGVLKNFEGIFKNTFGIIEKLFVGTNTWVQDLFKELEKQGVLKDLKDNFENVIASVSELTASITKVIDKFLGLNESKKVLGGIGDILKDVIVVQMKLLNDLLETSAGYVSTISKAIGGGLLNSIEEKGGEAGERLEEGPKKGFFVDMFQDVGGLLNQWRSSKFSDKVSRTLGLLAKGAKGTEGANGFSAPAYTLPSSNTQNTSNTTNLNPTYNIYGSDPQKTADAAQNNMDSMYTRSMSGVIR</sequence>
<dbReference type="AlphaFoldDB" id="A0A972K0G4"/>
<dbReference type="Proteomes" id="UP000641588">
    <property type="component" value="Unassembled WGS sequence"/>
</dbReference>
<keyword evidence="2" id="KW-0472">Membrane</keyword>
<gene>
    <name evidence="3" type="ORF">GC093_20485</name>
</gene>
<dbReference type="RefSeq" id="WP_171653808.1">
    <property type="nucleotide sequence ID" value="NZ_WHOD01000071.1"/>
</dbReference>
<protein>
    <recommendedName>
        <fullName evidence="5">Phage tail tape measure protein</fullName>
    </recommendedName>
</protein>
<evidence type="ECO:0008006" key="5">
    <source>
        <dbReference type="Google" id="ProtNLM"/>
    </source>
</evidence>
<dbReference type="EMBL" id="WHOD01000071">
    <property type="protein sequence ID" value="NOU95589.1"/>
    <property type="molecule type" value="Genomic_DNA"/>
</dbReference>
<comment type="caution">
    <text evidence="3">The sequence shown here is derived from an EMBL/GenBank/DDBJ whole genome shotgun (WGS) entry which is preliminary data.</text>
</comment>
<evidence type="ECO:0000256" key="1">
    <source>
        <dbReference type="SAM" id="MobiDB-lite"/>
    </source>
</evidence>
<evidence type="ECO:0000256" key="2">
    <source>
        <dbReference type="SAM" id="Phobius"/>
    </source>
</evidence>
<keyword evidence="2" id="KW-1133">Transmembrane helix</keyword>
<name>A0A972K0G4_9BACL</name>
<evidence type="ECO:0000313" key="3">
    <source>
        <dbReference type="EMBL" id="NOU95589.1"/>
    </source>
</evidence>
<evidence type="ECO:0000313" key="4">
    <source>
        <dbReference type="Proteomes" id="UP000641588"/>
    </source>
</evidence>
<keyword evidence="4" id="KW-1185">Reference proteome</keyword>